<organism evidence="2 3">
    <name type="scientific">Tegillarca granosa</name>
    <name type="common">Malaysian cockle</name>
    <name type="synonym">Anadara granosa</name>
    <dbReference type="NCBI Taxonomy" id="220873"/>
    <lineage>
        <taxon>Eukaryota</taxon>
        <taxon>Metazoa</taxon>
        <taxon>Spiralia</taxon>
        <taxon>Lophotrochozoa</taxon>
        <taxon>Mollusca</taxon>
        <taxon>Bivalvia</taxon>
        <taxon>Autobranchia</taxon>
        <taxon>Pteriomorphia</taxon>
        <taxon>Arcoida</taxon>
        <taxon>Arcoidea</taxon>
        <taxon>Arcidae</taxon>
        <taxon>Tegillarca</taxon>
    </lineage>
</organism>
<dbReference type="EMBL" id="JARBDR010000919">
    <property type="protein sequence ID" value="KAJ8300489.1"/>
    <property type="molecule type" value="Genomic_DNA"/>
</dbReference>
<sequence length="711" mass="81185">MKTGDMIEDRIKQRVSKFWILTRYYEIEDYKQNNQVQTISQRIGRALLFIPLLMAMVLGGFSIFIKSQVLERLHMNISNISVLNSMAESNITQINESQKALLSAEIILPYVSHTLLSLLFFAFIVVCISRSKFVRLHNALKVLIFYNGLSFVIPIKTIRLYGILYSYDLSMESFLCFMSLVPFSFAFPILFYLFSHYPYKHIGDVVNSIKDIRQLISNFGNSTKLHKFLNTLMIIFGLSGLFLLLLSLFLPWVTIEFYPSKELKQISKAFEGAHNSILNILNSISSSNVIKFQTSLDKFKPLFKSPILTFVYKFKLDIHIILFLLPCFLFGMVCCAIGFWRRHSLEGVSSHFILSAIAFTFFVSNIAVWFLIFFFKSLFYAVLRLAPLIDPRVNEEVGLKMMKIAFTFSSIAAMILWLKTTGSFIVSLVRWIIKKSCTKRNRVNMYAKQENKMAILSSNDEISTMDRAVGVNVITLPENEHSAKDCKIEMKPFKIKSKLSSPTTWVMSLFPAIVSSIIIIYIIIERPEMFTANPELTGQLRSLITETKERSNGISVNRMKRDISLAGKTIQIFKRSAPDNITEFISGLNMTFLGDKSFDIGGFIYALNILMPFLSTILVFLGFILTSLPCLKLKHKKKIAGTFVCWLLRLIVASLSFSQSIMGLIKIIFARVPFFRLNLEEGPAVPLITAVNIVLLLSWIELRISKCKPLL</sequence>
<name>A0ABQ9E576_TEGGR</name>
<gene>
    <name evidence="2" type="ORF">KUTeg_022008</name>
</gene>
<keyword evidence="1" id="KW-1133">Transmembrane helix</keyword>
<feature type="transmembrane region" description="Helical" evidence="1">
    <location>
        <begin position="46"/>
        <end position="65"/>
    </location>
</feature>
<dbReference type="Proteomes" id="UP001217089">
    <property type="component" value="Unassembled WGS sequence"/>
</dbReference>
<keyword evidence="1" id="KW-0812">Transmembrane</keyword>
<feature type="transmembrane region" description="Helical" evidence="1">
    <location>
        <begin position="504"/>
        <end position="524"/>
    </location>
</feature>
<feature type="transmembrane region" description="Helical" evidence="1">
    <location>
        <begin position="684"/>
        <end position="702"/>
    </location>
</feature>
<feature type="transmembrane region" description="Helical" evidence="1">
    <location>
        <begin position="603"/>
        <end position="625"/>
    </location>
</feature>
<protein>
    <submittedName>
        <fullName evidence="2">Uncharacterized protein</fullName>
    </submittedName>
</protein>
<feature type="transmembrane region" description="Helical" evidence="1">
    <location>
        <begin position="404"/>
        <end position="433"/>
    </location>
</feature>
<proteinExistence type="predicted"/>
<feature type="transmembrane region" description="Helical" evidence="1">
    <location>
        <begin position="318"/>
        <end position="340"/>
    </location>
</feature>
<feature type="transmembrane region" description="Helical" evidence="1">
    <location>
        <begin position="140"/>
        <end position="162"/>
    </location>
</feature>
<feature type="transmembrane region" description="Helical" evidence="1">
    <location>
        <begin position="174"/>
        <end position="194"/>
    </location>
</feature>
<comment type="caution">
    <text evidence="2">The sequence shown here is derived from an EMBL/GenBank/DDBJ whole genome shotgun (WGS) entry which is preliminary data.</text>
</comment>
<evidence type="ECO:0000313" key="3">
    <source>
        <dbReference type="Proteomes" id="UP001217089"/>
    </source>
</evidence>
<feature type="transmembrane region" description="Helical" evidence="1">
    <location>
        <begin position="352"/>
        <end position="375"/>
    </location>
</feature>
<reference evidence="2 3" key="1">
    <citation type="submission" date="2022-12" db="EMBL/GenBank/DDBJ databases">
        <title>Chromosome-level genome of Tegillarca granosa.</title>
        <authorList>
            <person name="Kim J."/>
        </authorList>
    </citation>
    <scope>NUCLEOTIDE SEQUENCE [LARGE SCALE GENOMIC DNA]</scope>
    <source>
        <strain evidence="2">Teg-2019</strain>
        <tissue evidence="2">Adductor muscle</tissue>
    </source>
</reference>
<accession>A0ABQ9E576</accession>
<feature type="transmembrane region" description="Helical" evidence="1">
    <location>
        <begin position="232"/>
        <end position="253"/>
    </location>
</feature>
<evidence type="ECO:0000256" key="1">
    <source>
        <dbReference type="SAM" id="Phobius"/>
    </source>
</evidence>
<keyword evidence="3" id="KW-1185">Reference proteome</keyword>
<keyword evidence="1" id="KW-0472">Membrane</keyword>
<feature type="transmembrane region" description="Helical" evidence="1">
    <location>
        <begin position="646"/>
        <end position="672"/>
    </location>
</feature>
<evidence type="ECO:0000313" key="2">
    <source>
        <dbReference type="EMBL" id="KAJ8300489.1"/>
    </source>
</evidence>
<feature type="transmembrane region" description="Helical" evidence="1">
    <location>
        <begin position="107"/>
        <end position="128"/>
    </location>
</feature>